<organism evidence="2 3">
    <name type="scientific">Cupriavidus campinensis</name>
    <dbReference type="NCBI Taxonomy" id="151783"/>
    <lineage>
        <taxon>Bacteria</taxon>
        <taxon>Pseudomonadati</taxon>
        <taxon>Pseudomonadota</taxon>
        <taxon>Betaproteobacteria</taxon>
        <taxon>Burkholderiales</taxon>
        <taxon>Burkholderiaceae</taxon>
        <taxon>Cupriavidus</taxon>
    </lineage>
</organism>
<sequence length="401" mass="42597">MSVLLPISPPSRPDAGYRGLPVFALGFRPFYLLAAAFGALAVPAWVALYLGWWQPAAQPWMGTMAWHAHEMVFGFAAAVVVGFLFTAGKNWTGLQTPQGTWLAALAGTWLAARILMWAGPAWAAIAVDAAFLPLCSFSFYRLLRRARNQRNMGLAIALGVLGALNLAFDLAMASGHPGLAFQMADAATGLVIVFVTVIGGRVIPMFTANGVPGVRIRRMATVERAVIALTLLAIVAHASMVSPLATTLLALGAAAAHGIRLAGWDPLRTWRKPIVAILHLAYAFLPIGFLLIAGAALGWLDRSTALHALTVGVIGCAIMAMITRTALGHTGRRLETGHLEHLAYACIVLSALVRVALPLWLPALKAEAVAGAGALWVAAFLCYLVKYTPYLLQVRVDGRDG</sequence>
<evidence type="ECO:0000256" key="1">
    <source>
        <dbReference type="SAM" id="Phobius"/>
    </source>
</evidence>
<protein>
    <submittedName>
        <fullName evidence="2">NnrS family protein</fullName>
    </submittedName>
</protein>
<reference evidence="2" key="1">
    <citation type="journal article" date="2022" name="Microbiol. Resour. Announc.">
        <title>Genome Sequence of Cupriavidus campinensis Strain G5, a Member of a Bacterial Consortium Capable of Polyethylene Degradation.</title>
        <authorList>
            <person name="Schneider B."/>
            <person name="Pfeiffer F."/>
            <person name="Dyall-Smith M."/>
            <person name="Kunte H.J."/>
        </authorList>
    </citation>
    <scope>NUCLEOTIDE SEQUENCE</scope>
    <source>
        <strain evidence="2">G5</strain>
    </source>
</reference>
<gene>
    <name evidence="2" type="ORF">M5D45_19210</name>
</gene>
<dbReference type="Pfam" id="PF05940">
    <property type="entry name" value="NnrS"/>
    <property type="match status" value="1"/>
</dbReference>
<proteinExistence type="predicted"/>
<evidence type="ECO:0000313" key="3">
    <source>
        <dbReference type="Proteomes" id="UP001056132"/>
    </source>
</evidence>
<dbReference type="Proteomes" id="UP001056132">
    <property type="component" value="Chromosome 2"/>
</dbReference>
<feature type="transmembrane region" description="Helical" evidence="1">
    <location>
        <begin position="342"/>
        <end position="362"/>
    </location>
</feature>
<feature type="transmembrane region" description="Helical" evidence="1">
    <location>
        <begin position="244"/>
        <end position="262"/>
    </location>
</feature>
<keyword evidence="1" id="KW-1133">Transmembrane helix</keyword>
<feature type="transmembrane region" description="Helical" evidence="1">
    <location>
        <begin position="368"/>
        <end position="385"/>
    </location>
</feature>
<reference evidence="2" key="2">
    <citation type="submission" date="2022-05" db="EMBL/GenBank/DDBJ databases">
        <authorList>
            <person name="Kunte H.-J."/>
        </authorList>
    </citation>
    <scope>NUCLEOTIDE SEQUENCE</scope>
    <source>
        <strain evidence="2">G5</strain>
    </source>
</reference>
<feature type="transmembrane region" description="Helical" evidence="1">
    <location>
        <begin position="152"/>
        <end position="173"/>
    </location>
</feature>
<dbReference type="EMBL" id="CP097331">
    <property type="protein sequence ID" value="URF07339.1"/>
    <property type="molecule type" value="Genomic_DNA"/>
</dbReference>
<dbReference type="InterPro" id="IPR010266">
    <property type="entry name" value="NnrS"/>
</dbReference>
<name>A0AAE9I415_9BURK</name>
<keyword evidence="1" id="KW-0472">Membrane</keyword>
<feature type="transmembrane region" description="Helical" evidence="1">
    <location>
        <begin position="30"/>
        <end position="52"/>
    </location>
</feature>
<feature type="transmembrane region" description="Helical" evidence="1">
    <location>
        <begin position="274"/>
        <end position="299"/>
    </location>
</feature>
<dbReference type="RefSeq" id="WP_211943249.1">
    <property type="nucleotide sequence ID" value="NZ_CAJPVH010000016.1"/>
</dbReference>
<accession>A0AAE9I415</accession>
<feature type="transmembrane region" description="Helical" evidence="1">
    <location>
        <begin position="122"/>
        <end position="140"/>
    </location>
</feature>
<feature type="transmembrane region" description="Helical" evidence="1">
    <location>
        <begin position="64"/>
        <end position="87"/>
    </location>
</feature>
<evidence type="ECO:0000313" key="2">
    <source>
        <dbReference type="EMBL" id="URF07339.1"/>
    </source>
</evidence>
<dbReference type="AlphaFoldDB" id="A0AAE9I415"/>
<feature type="transmembrane region" description="Helical" evidence="1">
    <location>
        <begin position="305"/>
        <end position="322"/>
    </location>
</feature>
<keyword evidence="1" id="KW-0812">Transmembrane</keyword>
<dbReference type="KEGG" id="ccam:M5D45_19210"/>